<dbReference type="PRINTS" id="PR00762">
    <property type="entry name" value="CLCHANNEL"/>
</dbReference>
<gene>
    <name evidence="13" type="ORF">CYNAS_LOCUS22102</name>
</gene>
<dbReference type="Gene3D" id="1.10.3080.10">
    <property type="entry name" value="Clc chloride channel"/>
    <property type="match status" value="1"/>
</dbReference>
<dbReference type="GO" id="GO:0005247">
    <property type="term" value="F:voltage-gated chloride channel activity"/>
    <property type="evidence" value="ECO:0007669"/>
    <property type="project" value="TreeGrafter"/>
</dbReference>
<feature type="transmembrane region" description="Helical" evidence="10">
    <location>
        <begin position="191"/>
        <end position="209"/>
    </location>
</feature>
<dbReference type="InterPro" id="IPR000644">
    <property type="entry name" value="CBS_dom"/>
</dbReference>
<evidence type="ECO:0000313" key="14">
    <source>
        <dbReference type="Proteomes" id="UP001176961"/>
    </source>
</evidence>
<name>A0AA36HG04_CYLNA</name>
<feature type="transmembrane region" description="Helical" evidence="10">
    <location>
        <begin position="327"/>
        <end position="348"/>
    </location>
</feature>
<dbReference type="InterPro" id="IPR050970">
    <property type="entry name" value="Cl_channel_volt-gated"/>
</dbReference>
<dbReference type="EMBL" id="CATQJL010000326">
    <property type="protein sequence ID" value="CAJ0610119.1"/>
    <property type="molecule type" value="Genomic_DNA"/>
</dbReference>
<evidence type="ECO:0000256" key="8">
    <source>
        <dbReference type="ARBA" id="ARBA00023214"/>
    </source>
</evidence>
<evidence type="ECO:0000256" key="11">
    <source>
        <dbReference type="SAM" id="MobiDB-lite"/>
    </source>
</evidence>
<feature type="transmembrane region" description="Helical" evidence="10">
    <location>
        <begin position="438"/>
        <end position="459"/>
    </location>
</feature>
<feature type="transmembrane region" description="Helical" evidence="10">
    <location>
        <begin position="281"/>
        <end position="298"/>
    </location>
</feature>
<organism evidence="13 14">
    <name type="scientific">Cylicocyclus nassatus</name>
    <name type="common">Nematode worm</name>
    <dbReference type="NCBI Taxonomy" id="53992"/>
    <lineage>
        <taxon>Eukaryota</taxon>
        <taxon>Metazoa</taxon>
        <taxon>Ecdysozoa</taxon>
        <taxon>Nematoda</taxon>
        <taxon>Chromadorea</taxon>
        <taxon>Rhabditida</taxon>
        <taxon>Rhabditina</taxon>
        <taxon>Rhabditomorpha</taxon>
        <taxon>Strongyloidea</taxon>
        <taxon>Strongylidae</taxon>
        <taxon>Cylicocyclus</taxon>
    </lineage>
</organism>
<dbReference type="GO" id="GO:0005886">
    <property type="term" value="C:plasma membrane"/>
    <property type="evidence" value="ECO:0007669"/>
    <property type="project" value="TreeGrafter"/>
</dbReference>
<feature type="compositionally biased region" description="Polar residues" evidence="11">
    <location>
        <begin position="676"/>
        <end position="694"/>
    </location>
</feature>
<feature type="compositionally biased region" description="Basic and acidic residues" evidence="11">
    <location>
        <begin position="970"/>
        <end position="1003"/>
    </location>
</feature>
<dbReference type="PANTHER" id="PTHR45720:SF13">
    <property type="entry name" value="CHLORIDE CHANNEL PROTEIN"/>
    <property type="match status" value="1"/>
</dbReference>
<feature type="transmembrane region" description="Helical" evidence="10">
    <location>
        <begin position="369"/>
        <end position="393"/>
    </location>
</feature>
<keyword evidence="14" id="KW-1185">Reference proteome</keyword>
<feature type="transmembrane region" description="Helical" evidence="10">
    <location>
        <begin position="466"/>
        <end position="488"/>
    </location>
</feature>
<accession>A0AA36HG04</accession>
<feature type="transmembrane region" description="Helical" evidence="10">
    <location>
        <begin position="246"/>
        <end position="269"/>
    </location>
</feature>
<proteinExistence type="inferred from homology"/>
<dbReference type="InterPro" id="IPR046342">
    <property type="entry name" value="CBS_dom_sf"/>
</dbReference>
<sequence>MNGRLHNDLKDADVEQGIKDTIWTSARLLQYLQMQDLQKKQEDASGQMGMKRSTGPLSTKSVRFSLYSNPTELPPIKRHVNTNNVKNIISDWIYLAVLGVCTAFLSILVDMIIYYCQEVQALTYPSIESKIPMWTWILSFFSWCTYMVGLTCCAATFTHYVSQQAIGSGIPEMKTIIRGVRLKDYLTFRTLVSKVFGVAMALASGIPIGKLGPFVHIGSVVSNQLAILASKFDVAFASETRRAECLAAGCAVGVACTFSAPVGGVLFSIEVTTMYFSVRSYWRGFFAACCGAITIRLLRGFVAQTEVTVNAFFQTSFTPDAFVVDELPLFAVLGIVCGVLGAVFITIYRNAVLFLRNNKYAKRIFQQHWIVYPAFISFLYSIVSFPHGLGMFATGRLKFGMNLKDFFSNCTFSEPAESFLACRTGDVYIHWLHHEEDVLGFLALFVLTHLVFSSVCMSLPIPSGVFMPIFVIGASIGRLFGEMVAVTIPPLVGTMNIYPGVYAVVGAASFSASVTHTVSVSVMMFEITGQLHCILPVIMSVLISNAVCAYLTPSFFDTIIKIKHLPFLPDIPPSSNVVHIVQAENIMVSPVQFVTKIISYADIQQTLMDGDFRVFPVVDSAESQMLIGTISRSCLTELLEAQVGEEARKEEAGRRVRKAIETIDMHFRTSFKEIFEQSSKSPSPTNTRTKSESSLPKFMPTPPSTLAHEDEKKSHKNKNRFTVSPGHIEPANRKSSPTRRNAFCSLETGDKTKEEAEEDEKSCGSDRIQLKQHLTLHGIDYHTVVKSYMRQAKKYLHHMQFGHSKPERKPLYMYDLSDEEQRHWEAARLAEEVDLTEDVDPAPFQIVKKTSLFNIHSIFSMLQLSRVYVTERGRLIGVISLSDLREELERHSGKEKPATTESIVRQGMAAHAARTAPLLQRSTTVVDILTPMPEVVNWNAFDQSSDDDSVRSDPTTPQLPPHLSRRRSSHIVERVLTERSTRSARSELPRLGTSHEEKQAASQHEDFVEAVAYLRKKSLTPDQFRTLQTPFM</sequence>
<evidence type="ECO:0000313" key="13">
    <source>
        <dbReference type="EMBL" id="CAJ0610119.1"/>
    </source>
</evidence>
<keyword evidence="7 10" id="KW-0472">Membrane</keyword>
<keyword evidence="4" id="KW-0677">Repeat</keyword>
<dbReference type="Pfam" id="PF00571">
    <property type="entry name" value="CBS"/>
    <property type="match status" value="1"/>
</dbReference>
<evidence type="ECO:0000259" key="12">
    <source>
        <dbReference type="PROSITE" id="PS51371"/>
    </source>
</evidence>
<dbReference type="Proteomes" id="UP001176961">
    <property type="component" value="Unassembled WGS sequence"/>
</dbReference>
<evidence type="ECO:0000256" key="3">
    <source>
        <dbReference type="ARBA" id="ARBA00022692"/>
    </source>
</evidence>
<feature type="transmembrane region" description="Helical" evidence="10">
    <location>
        <begin position="92"/>
        <end position="114"/>
    </location>
</feature>
<dbReference type="Gene3D" id="3.10.580.10">
    <property type="entry name" value="CBS-domain"/>
    <property type="match status" value="2"/>
</dbReference>
<comment type="caution">
    <text evidence="13">The sequence shown here is derived from an EMBL/GenBank/DDBJ whole genome shotgun (WGS) entry which is preliminary data.</text>
</comment>
<feature type="domain" description="CBS" evidence="12">
    <location>
        <begin position="587"/>
        <end position="646"/>
    </location>
</feature>
<evidence type="ECO:0000256" key="9">
    <source>
        <dbReference type="PROSITE-ProRule" id="PRU00703"/>
    </source>
</evidence>
<reference evidence="13" key="1">
    <citation type="submission" date="2023-07" db="EMBL/GenBank/DDBJ databases">
        <authorList>
            <consortium name="CYATHOMIX"/>
        </authorList>
    </citation>
    <scope>NUCLEOTIDE SEQUENCE</scope>
    <source>
        <strain evidence="13">N/A</strain>
    </source>
</reference>
<feature type="transmembrane region" description="Helical" evidence="10">
    <location>
        <begin position="134"/>
        <end position="157"/>
    </location>
</feature>
<keyword evidence="8 10" id="KW-0868">Chloride</keyword>
<dbReference type="PROSITE" id="PS51371">
    <property type="entry name" value="CBS"/>
    <property type="match status" value="2"/>
</dbReference>
<keyword evidence="2 10" id="KW-0813">Transport</keyword>
<dbReference type="PANTHER" id="PTHR45720">
    <property type="entry name" value="CHLORIDE CHANNEL PROTEIN 2"/>
    <property type="match status" value="1"/>
</dbReference>
<keyword evidence="3 10" id="KW-0812">Transmembrane</keyword>
<evidence type="ECO:0000256" key="10">
    <source>
        <dbReference type="RuleBase" id="RU361221"/>
    </source>
</evidence>
<evidence type="ECO:0000256" key="2">
    <source>
        <dbReference type="ARBA" id="ARBA00022448"/>
    </source>
</evidence>
<evidence type="ECO:0000256" key="5">
    <source>
        <dbReference type="ARBA" id="ARBA00022989"/>
    </source>
</evidence>
<feature type="transmembrane region" description="Helical" evidence="10">
    <location>
        <begin position="534"/>
        <end position="556"/>
    </location>
</feature>
<dbReference type="Pfam" id="PF00654">
    <property type="entry name" value="Voltage_CLC"/>
    <property type="match status" value="1"/>
</dbReference>
<dbReference type="InterPro" id="IPR001807">
    <property type="entry name" value="ClC"/>
</dbReference>
<evidence type="ECO:0000256" key="6">
    <source>
        <dbReference type="ARBA" id="ARBA00023065"/>
    </source>
</evidence>
<feature type="region of interest" description="Disordered" evidence="11">
    <location>
        <begin position="942"/>
        <end position="1003"/>
    </location>
</feature>
<dbReference type="FunFam" id="1.10.3080.10:FF:000022">
    <property type="entry name" value="Chloride channel protein"/>
    <property type="match status" value="1"/>
</dbReference>
<evidence type="ECO:0000256" key="4">
    <source>
        <dbReference type="ARBA" id="ARBA00022737"/>
    </source>
</evidence>
<comment type="subcellular location">
    <subcellularLocation>
        <location evidence="1 10">Membrane</location>
        <topology evidence="1 10">Multi-pass membrane protein</topology>
    </subcellularLocation>
</comment>
<keyword evidence="6 10" id="KW-0406">Ion transport</keyword>
<keyword evidence="9" id="KW-0129">CBS domain</keyword>
<protein>
    <recommendedName>
        <fullName evidence="10">Chloride channel protein</fullName>
    </recommendedName>
</protein>
<evidence type="ECO:0000256" key="1">
    <source>
        <dbReference type="ARBA" id="ARBA00004141"/>
    </source>
</evidence>
<dbReference type="InterPro" id="IPR014743">
    <property type="entry name" value="Cl-channel_core"/>
</dbReference>
<dbReference type="CDD" id="cd03683">
    <property type="entry name" value="ClC_1_like"/>
    <property type="match status" value="1"/>
</dbReference>
<dbReference type="AlphaFoldDB" id="A0AA36HG04"/>
<feature type="transmembrane region" description="Helical" evidence="10">
    <location>
        <begin position="500"/>
        <end position="522"/>
    </location>
</feature>
<evidence type="ECO:0000256" key="7">
    <source>
        <dbReference type="ARBA" id="ARBA00023136"/>
    </source>
</evidence>
<feature type="region of interest" description="Disordered" evidence="11">
    <location>
        <begin position="674"/>
        <end position="764"/>
    </location>
</feature>
<keyword evidence="5 10" id="KW-1133">Transmembrane helix</keyword>
<dbReference type="SUPFAM" id="SSF81340">
    <property type="entry name" value="Clc chloride channel"/>
    <property type="match status" value="1"/>
</dbReference>
<feature type="domain" description="CBS" evidence="12">
    <location>
        <begin position="839"/>
        <end position="895"/>
    </location>
</feature>
<comment type="similarity">
    <text evidence="10">Belongs to the chloride channel (TC 2.A.49) family.</text>
</comment>
<dbReference type="SUPFAM" id="SSF54631">
    <property type="entry name" value="CBS-domain pair"/>
    <property type="match status" value="1"/>
</dbReference>